<reference evidence="2" key="1">
    <citation type="submission" date="2023-03" db="EMBL/GenBank/DDBJ databases">
        <title>Complete genome of Cladonia borealis.</title>
        <authorList>
            <person name="Park H."/>
        </authorList>
    </citation>
    <scope>NUCLEOTIDE SEQUENCE</scope>
    <source>
        <strain evidence="2">ANT050790</strain>
    </source>
</reference>
<sequence length="508" mass="55342">MGPLVRLIGGGIGLASEALAAHKESRARSKSPGPSRTSDTGHDASRQSNLNGQTENISPCTPPGYDTLNPDSAQYGIVETANEKQAKELIETGQAVPVEASHEDPIESGEINEDEAYWELDEAVALDDPSSTVLDEKLEGEEPKADVHKLVQKFLTAHPAPPHTLMGPLECPVIIPQRRPHTKARGFVRAYAPALEDAGIDQETWMDFLKIFHKSQQASPVFEVIFLAGNVVGFAPSVTAMAASISIQVAAGTAIGVQRLHRTNTFLNETNAHFFHPRGLHALLMSYKPSERSSWWSAPLDISHTITKSLTPSSSTAGKIKENLKFTSGKSYTELSLPAAAPLIFPDLDAAAHIDEDTEAAKKKQNAFKKSSKFIGDYMDRRARAEYNAENPESLLSIPNNKPFASRYSDPNHPAVTGGLISLVTGGHVNPRRPIKEARKARGPIGKIRKATGTDKPLKKILRQDVVYLLVVNLPSEEELEAGRKEMEREKAEKKEGKDDGKKSMCGF</sequence>
<protein>
    <submittedName>
        <fullName evidence="2">Uncharacterized protein</fullName>
    </submittedName>
</protein>
<organism evidence="2 3">
    <name type="scientific">Cladonia borealis</name>
    <dbReference type="NCBI Taxonomy" id="184061"/>
    <lineage>
        <taxon>Eukaryota</taxon>
        <taxon>Fungi</taxon>
        <taxon>Dikarya</taxon>
        <taxon>Ascomycota</taxon>
        <taxon>Pezizomycotina</taxon>
        <taxon>Lecanoromycetes</taxon>
        <taxon>OSLEUM clade</taxon>
        <taxon>Lecanoromycetidae</taxon>
        <taxon>Lecanorales</taxon>
        <taxon>Lecanorineae</taxon>
        <taxon>Cladoniaceae</taxon>
        <taxon>Cladonia</taxon>
    </lineage>
</organism>
<dbReference type="Proteomes" id="UP001166286">
    <property type="component" value="Unassembled WGS sequence"/>
</dbReference>
<feature type="region of interest" description="Disordered" evidence="1">
    <location>
        <begin position="479"/>
        <end position="508"/>
    </location>
</feature>
<keyword evidence="3" id="KW-1185">Reference proteome</keyword>
<dbReference type="InterPro" id="IPR053221">
    <property type="entry name" value="Burnettramic_acid_biosynth"/>
</dbReference>
<gene>
    <name evidence="2" type="ORF">JMJ35_009345</name>
</gene>
<dbReference type="AlphaFoldDB" id="A0AA39QTS0"/>
<evidence type="ECO:0000256" key="1">
    <source>
        <dbReference type="SAM" id="MobiDB-lite"/>
    </source>
</evidence>
<name>A0AA39QTS0_9LECA</name>
<dbReference type="PANTHER" id="PTHR38887">
    <property type="entry name" value="CHROMOSOME 21, WHOLE GENOME SHOTGUN SEQUENCE"/>
    <property type="match status" value="1"/>
</dbReference>
<evidence type="ECO:0000313" key="2">
    <source>
        <dbReference type="EMBL" id="KAK0508261.1"/>
    </source>
</evidence>
<dbReference type="EMBL" id="JAFEKC020000021">
    <property type="protein sequence ID" value="KAK0508261.1"/>
    <property type="molecule type" value="Genomic_DNA"/>
</dbReference>
<feature type="compositionally biased region" description="Basic and acidic residues" evidence="1">
    <location>
        <begin position="481"/>
        <end position="508"/>
    </location>
</feature>
<feature type="compositionally biased region" description="Polar residues" evidence="1">
    <location>
        <begin position="46"/>
        <end position="59"/>
    </location>
</feature>
<feature type="region of interest" description="Disordered" evidence="1">
    <location>
        <begin position="19"/>
        <end position="72"/>
    </location>
</feature>
<accession>A0AA39QTS0</accession>
<comment type="caution">
    <text evidence="2">The sequence shown here is derived from an EMBL/GenBank/DDBJ whole genome shotgun (WGS) entry which is preliminary data.</text>
</comment>
<evidence type="ECO:0000313" key="3">
    <source>
        <dbReference type="Proteomes" id="UP001166286"/>
    </source>
</evidence>
<dbReference type="PANTHER" id="PTHR38887:SF1">
    <property type="entry name" value="RAS MODIFICATION PROTEIN ERF4"/>
    <property type="match status" value="1"/>
</dbReference>
<proteinExistence type="predicted"/>